<proteinExistence type="predicted"/>
<gene>
    <name evidence="2" type="ORF">FHK92_19485</name>
</gene>
<feature type="region of interest" description="Disordered" evidence="1">
    <location>
        <begin position="83"/>
        <end position="109"/>
    </location>
</feature>
<dbReference type="Proteomes" id="UP000572407">
    <property type="component" value="Unassembled WGS sequence"/>
</dbReference>
<organism evidence="2 3">
    <name type="scientific">Pseudomonas brassicacearum subsp. neoaurantiaca</name>
    <dbReference type="NCBI Taxonomy" id="494916"/>
    <lineage>
        <taxon>Bacteria</taxon>
        <taxon>Pseudomonadati</taxon>
        <taxon>Pseudomonadota</taxon>
        <taxon>Gammaproteobacteria</taxon>
        <taxon>Pseudomonadales</taxon>
        <taxon>Pseudomonadaceae</taxon>
        <taxon>Pseudomonas</taxon>
    </lineage>
</organism>
<accession>A0A7V8UE93</accession>
<comment type="caution">
    <text evidence="2">The sequence shown here is derived from an EMBL/GenBank/DDBJ whole genome shotgun (WGS) entry which is preliminary data.</text>
</comment>
<dbReference type="EMBL" id="VDLV01000034">
    <property type="protein sequence ID" value="MBA1379962.1"/>
    <property type="molecule type" value="Genomic_DNA"/>
</dbReference>
<name>A0A7V8UE93_9PSED</name>
<protein>
    <submittedName>
        <fullName evidence="2">Uncharacterized protein</fullName>
    </submittedName>
</protein>
<evidence type="ECO:0000256" key="1">
    <source>
        <dbReference type="SAM" id="MobiDB-lite"/>
    </source>
</evidence>
<evidence type="ECO:0000313" key="2">
    <source>
        <dbReference type="EMBL" id="MBA1379962.1"/>
    </source>
</evidence>
<dbReference type="AlphaFoldDB" id="A0A7V8UE93"/>
<evidence type="ECO:0000313" key="3">
    <source>
        <dbReference type="Proteomes" id="UP000572407"/>
    </source>
</evidence>
<reference evidence="2 3" key="1">
    <citation type="submission" date="2019-06" db="EMBL/GenBank/DDBJ databases">
        <title>Analysis of the biodiversity of Brassica napus bacterial endophytes for the selection of potential efficient biofertilizers for rapeseed crops.</title>
        <authorList>
            <person name="Jimenez-Gomez A."/>
            <person name="Saati-Santamaria Z."/>
            <person name="Menendez E."/>
            <person name="Rivas R."/>
            <person name="Mateos P.F."/>
            <person name="Velazquez E."/>
            <person name="Garcia-Fraile P."/>
        </authorList>
    </citation>
    <scope>NUCLEOTIDE SEQUENCE [LARGE SCALE GENOMIC DNA]</scope>
    <source>
        <strain evidence="2 3">CDVBN10</strain>
    </source>
</reference>
<sequence length="109" mass="10694">MKPSHLLLIWLATLLPVGTVLGALRALGVARAAHRGAFGGPGAAAVDRSSLGVAIANAVPLHMLAGATHSLVARELAPAGLRSRPQILSGTPQGEAAPPAGASSLATVG</sequence>
<feature type="non-terminal residue" evidence="2">
    <location>
        <position position="109"/>
    </location>
</feature>